<dbReference type="Proteomes" id="UP000189295">
    <property type="component" value="Unassembled WGS sequence"/>
</dbReference>
<evidence type="ECO:0000313" key="2">
    <source>
        <dbReference type="Proteomes" id="UP000189295"/>
    </source>
</evidence>
<evidence type="ECO:0000313" key="1">
    <source>
        <dbReference type="EMBL" id="ONH50953.1"/>
    </source>
</evidence>
<dbReference type="RefSeq" id="WP_076954169.1">
    <property type="nucleotide sequence ID" value="NZ_MNPW01000013.1"/>
</dbReference>
<dbReference type="OrthoDB" id="8961589at2"/>
<name>A0A1V2JZS2_PSECE</name>
<reference evidence="1 2" key="1">
    <citation type="submission" date="2016-10" db="EMBL/GenBank/DDBJ databases">
        <title>Pseudomonas lactis sp. nov. and Pseudomonas paralactis sp. nov., isolated from bovine raw milk.</title>
        <authorList>
            <person name="Von Neubeck M."/>
            <person name="Huptas C."/>
            <person name="Glueck C."/>
            <person name="Krewinkel M."/>
            <person name="Stoeckel M."/>
            <person name="Stressler T."/>
            <person name="Fischer L."/>
            <person name="Hinrichs J."/>
            <person name="Scherer S."/>
            <person name="Wenning M."/>
        </authorList>
    </citation>
    <scope>NUCLEOTIDE SEQUENCE [LARGE SCALE GENOMIC DNA]</scope>
    <source>
        <strain evidence="1 2">DSM 17516</strain>
    </source>
</reference>
<accession>A0A1V2JZS2</accession>
<dbReference type="AlphaFoldDB" id="A0A1V2JZS2"/>
<organism evidence="1 2">
    <name type="scientific">Pseudomonas cedrina subsp. cedrina</name>
    <dbReference type="NCBI Taxonomy" id="76762"/>
    <lineage>
        <taxon>Bacteria</taxon>
        <taxon>Pseudomonadati</taxon>
        <taxon>Pseudomonadota</taxon>
        <taxon>Gammaproteobacteria</taxon>
        <taxon>Pseudomonadales</taxon>
        <taxon>Pseudomonadaceae</taxon>
        <taxon>Pseudomonas</taxon>
    </lineage>
</organism>
<gene>
    <name evidence="1" type="ORF">BLL36_23880</name>
</gene>
<protein>
    <submittedName>
        <fullName evidence="1">Uncharacterized protein</fullName>
    </submittedName>
</protein>
<comment type="caution">
    <text evidence="1">The sequence shown here is derived from an EMBL/GenBank/DDBJ whole genome shotgun (WGS) entry which is preliminary data.</text>
</comment>
<sequence length="172" mass="19070">MGLDISAYSKLVLAPDAKRDEDGYLEDWQNFREFNDSDDFPGRLDGIEPGVPYHLSGDNIDFRAGSYSSYNAWRDQLAQMAGYPLTKYIGPDGEAEGYDAGAWAASEGPFFEQIQFTDSDGNIGPIISSKLSKDYAEYAGKAEQIGGNFWLLYQEWQRAFTLAADDGVVIFG</sequence>
<dbReference type="EMBL" id="MNPW01000013">
    <property type="protein sequence ID" value="ONH50953.1"/>
    <property type="molecule type" value="Genomic_DNA"/>
</dbReference>
<proteinExistence type="predicted"/>